<dbReference type="AlphaFoldDB" id="A0AAD3TJU5"/>
<organism evidence="2 3">
    <name type="scientific">Nepenthes gracilis</name>
    <name type="common">Slender pitcher plant</name>
    <dbReference type="NCBI Taxonomy" id="150966"/>
    <lineage>
        <taxon>Eukaryota</taxon>
        <taxon>Viridiplantae</taxon>
        <taxon>Streptophyta</taxon>
        <taxon>Embryophyta</taxon>
        <taxon>Tracheophyta</taxon>
        <taxon>Spermatophyta</taxon>
        <taxon>Magnoliopsida</taxon>
        <taxon>eudicotyledons</taxon>
        <taxon>Gunneridae</taxon>
        <taxon>Pentapetalae</taxon>
        <taxon>Caryophyllales</taxon>
        <taxon>Nepenthaceae</taxon>
        <taxon>Nepenthes</taxon>
    </lineage>
</organism>
<evidence type="ECO:0000256" key="1">
    <source>
        <dbReference type="SAM" id="MobiDB-lite"/>
    </source>
</evidence>
<gene>
    <name evidence="2" type="ORF">Nepgr_032297</name>
</gene>
<proteinExistence type="predicted"/>
<reference evidence="2" key="1">
    <citation type="submission" date="2023-05" db="EMBL/GenBank/DDBJ databases">
        <title>Nepenthes gracilis genome sequencing.</title>
        <authorList>
            <person name="Fukushima K."/>
        </authorList>
    </citation>
    <scope>NUCLEOTIDE SEQUENCE</scope>
    <source>
        <strain evidence="2">SING2019-196</strain>
    </source>
</reference>
<evidence type="ECO:0000313" key="2">
    <source>
        <dbReference type="EMBL" id="GMH30454.1"/>
    </source>
</evidence>
<protein>
    <submittedName>
        <fullName evidence="2">Uncharacterized protein</fullName>
    </submittedName>
</protein>
<evidence type="ECO:0000313" key="3">
    <source>
        <dbReference type="Proteomes" id="UP001279734"/>
    </source>
</evidence>
<accession>A0AAD3TJU5</accession>
<feature type="compositionally biased region" description="Basic and acidic residues" evidence="1">
    <location>
        <begin position="57"/>
        <end position="69"/>
    </location>
</feature>
<sequence>MKELQQTNAHEFKITKQLRPISQRQSLRKNREEALREKISRNNSDQMKQASQVHGKPYSEFRRAREVRLKSAGQSVHSHSTRNSPSQITPPN</sequence>
<dbReference type="EMBL" id="BSYO01000038">
    <property type="protein sequence ID" value="GMH30454.1"/>
    <property type="molecule type" value="Genomic_DNA"/>
</dbReference>
<comment type="caution">
    <text evidence="2">The sequence shown here is derived from an EMBL/GenBank/DDBJ whole genome shotgun (WGS) entry which is preliminary data.</text>
</comment>
<feature type="compositionally biased region" description="Polar residues" evidence="1">
    <location>
        <begin position="72"/>
        <end position="92"/>
    </location>
</feature>
<name>A0AAD3TJU5_NEPGR</name>
<feature type="compositionally biased region" description="Polar residues" evidence="1">
    <location>
        <begin position="41"/>
        <end position="52"/>
    </location>
</feature>
<keyword evidence="3" id="KW-1185">Reference proteome</keyword>
<dbReference type="Proteomes" id="UP001279734">
    <property type="component" value="Unassembled WGS sequence"/>
</dbReference>
<feature type="region of interest" description="Disordered" evidence="1">
    <location>
        <begin position="1"/>
        <end position="92"/>
    </location>
</feature>
<feature type="compositionally biased region" description="Basic and acidic residues" evidence="1">
    <location>
        <begin position="29"/>
        <end position="40"/>
    </location>
</feature>